<dbReference type="KEGG" id="sap:Sulac_3434"/>
<name>G8TUB1_SULAD</name>
<feature type="transmembrane region" description="Helical" evidence="2">
    <location>
        <begin position="13"/>
        <end position="34"/>
    </location>
</feature>
<gene>
    <name evidence="3" type="ordered locus">Sulac_3434</name>
</gene>
<keyword evidence="2" id="KW-1133">Transmembrane helix</keyword>
<dbReference type="EMBL" id="CP003179">
    <property type="protein sequence ID" value="AEW06873.1"/>
    <property type="molecule type" value="Genomic_DNA"/>
</dbReference>
<dbReference type="Proteomes" id="UP000005439">
    <property type="component" value="Chromosome"/>
</dbReference>
<dbReference type="AlphaFoldDB" id="G8TUB1"/>
<evidence type="ECO:0000256" key="2">
    <source>
        <dbReference type="SAM" id="Phobius"/>
    </source>
</evidence>
<keyword evidence="2" id="KW-0812">Transmembrane</keyword>
<keyword evidence="4" id="KW-1185">Reference proteome</keyword>
<feature type="compositionally biased region" description="Low complexity" evidence="1">
    <location>
        <begin position="123"/>
        <end position="143"/>
    </location>
</feature>
<dbReference type="STRING" id="679936.Sulac_3434"/>
<dbReference type="HOGENOM" id="CLU_1651259_0_0_9"/>
<accession>G8TUB1</accession>
<proteinExistence type="predicted"/>
<protein>
    <submittedName>
        <fullName evidence="3">Uncharacterized protein</fullName>
    </submittedName>
</protein>
<sequence length="160" mass="17262">MGAGTTKSGPKGWSHWLALTGITATSLALPLIWVQQRVAHQIATETRQAWTMRIEWMTDARRARALVRQWQQEVARTEAADQQRKALLAQLAQVQHDILAKETAINQLAAQIDRLTGSAPIPLLPSSPTLTPKSIPSGSLPTLPSSPPPVHTVTGASGMP</sequence>
<reference evidence="4" key="1">
    <citation type="submission" date="2011-12" db="EMBL/GenBank/DDBJ databases">
        <title>The complete genome of chromosome of Sulfobacillus acidophilus DSM 10332.</title>
        <authorList>
            <person name="Lucas S."/>
            <person name="Han J."/>
            <person name="Lapidus A."/>
            <person name="Bruce D."/>
            <person name="Goodwin L."/>
            <person name="Pitluck S."/>
            <person name="Peters L."/>
            <person name="Kyrpides N."/>
            <person name="Mavromatis K."/>
            <person name="Ivanova N."/>
            <person name="Mikhailova N."/>
            <person name="Chertkov O."/>
            <person name="Saunders E."/>
            <person name="Detter J.C."/>
            <person name="Tapia R."/>
            <person name="Han C."/>
            <person name="Land M."/>
            <person name="Hauser L."/>
            <person name="Markowitz V."/>
            <person name="Cheng J.-F."/>
            <person name="Hugenholtz P."/>
            <person name="Woyke T."/>
            <person name="Wu D."/>
            <person name="Pukall R."/>
            <person name="Gehrich-Schroeter G."/>
            <person name="Schneider S."/>
            <person name="Klenk H.-P."/>
            <person name="Eisen J.A."/>
        </authorList>
    </citation>
    <scope>NUCLEOTIDE SEQUENCE [LARGE SCALE GENOMIC DNA]</scope>
    <source>
        <strain evidence="4">ATCC 700253 / DSM 10332 / NAL</strain>
    </source>
</reference>
<organism evidence="3 4">
    <name type="scientific">Sulfobacillus acidophilus (strain ATCC 700253 / DSM 10332 / NAL)</name>
    <dbReference type="NCBI Taxonomy" id="679936"/>
    <lineage>
        <taxon>Bacteria</taxon>
        <taxon>Bacillati</taxon>
        <taxon>Bacillota</taxon>
        <taxon>Clostridia</taxon>
        <taxon>Eubacteriales</taxon>
        <taxon>Clostridiales Family XVII. Incertae Sedis</taxon>
        <taxon>Sulfobacillus</taxon>
    </lineage>
</organism>
<evidence type="ECO:0000256" key="1">
    <source>
        <dbReference type="SAM" id="MobiDB-lite"/>
    </source>
</evidence>
<dbReference type="PATRIC" id="fig|679936.5.peg.3556"/>
<evidence type="ECO:0000313" key="4">
    <source>
        <dbReference type="Proteomes" id="UP000005439"/>
    </source>
</evidence>
<reference evidence="3 4" key="2">
    <citation type="journal article" date="2012" name="Stand. Genomic Sci.">
        <title>Complete genome sequence of the moderately thermophilic mineral-sulfide-oxidizing firmicute Sulfobacillus acidophilus type strain (NAL(T)).</title>
        <authorList>
            <person name="Anderson I."/>
            <person name="Chertkov O."/>
            <person name="Chen A."/>
            <person name="Saunders E."/>
            <person name="Lapidus A."/>
            <person name="Nolan M."/>
            <person name="Lucas S."/>
            <person name="Hammon N."/>
            <person name="Deshpande S."/>
            <person name="Cheng J.F."/>
            <person name="Han C."/>
            <person name="Tapia R."/>
            <person name="Goodwin L.A."/>
            <person name="Pitluck S."/>
            <person name="Liolios K."/>
            <person name="Pagani I."/>
            <person name="Ivanova N."/>
            <person name="Mikhailova N."/>
            <person name="Pati A."/>
            <person name="Palaniappan K."/>
            <person name="Land M."/>
            <person name="Pan C."/>
            <person name="Rohde M."/>
            <person name="Pukall R."/>
            <person name="Goker M."/>
            <person name="Detter J.C."/>
            <person name="Woyke T."/>
            <person name="Bristow J."/>
            <person name="Eisen J.A."/>
            <person name="Markowitz V."/>
            <person name="Hugenholtz P."/>
            <person name="Kyrpides N.C."/>
            <person name="Klenk H.P."/>
            <person name="Mavromatis K."/>
        </authorList>
    </citation>
    <scope>NUCLEOTIDE SEQUENCE [LARGE SCALE GENOMIC DNA]</scope>
    <source>
        <strain evidence="4">ATCC 700253 / DSM 10332 / NAL</strain>
    </source>
</reference>
<keyword evidence="2" id="KW-0472">Membrane</keyword>
<evidence type="ECO:0000313" key="3">
    <source>
        <dbReference type="EMBL" id="AEW06873.1"/>
    </source>
</evidence>
<feature type="region of interest" description="Disordered" evidence="1">
    <location>
        <begin position="123"/>
        <end position="160"/>
    </location>
</feature>